<evidence type="ECO:0000313" key="2">
    <source>
        <dbReference type="EMBL" id="GII48901.1"/>
    </source>
</evidence>
<evidence type="ECO:0008006" key="4">
    <source>
        <dbReference type="Google" id="ProtNLM"/>
    </source>
</evidence>
<feature type="transmembrane region" description="Helical" evidence="1">
    <location>
        <begin position="12"/>
        <end position="37"/>
    </location>
</feature>
<evidence type="ECO:0000313" key="3">
    <source>
        <dbReference type="Proteomes" id="UP000644610"/>
    </source>
</evidence>
<keyword evidence="1" id="KW-1133">Transmembrane helix</keyword>
<dbReference type="RefSeq" id="WP_203978354.1">
    <property type="nucleotide sequence ID" value="NZ_BAAAKY010000016.1"/>
</dbReference>
<reference evidence="2" key="1">
    <citation type="submission" date="2021-01" db="EMBL/GenBank/DDBJ databases">
        <title>Whole genome shotgun sequence of Planotetraspora silvatica NBRC 100141.</title>
        <authorList>
            <person name="Komaki H."/>
            <person name="Tamura T."/>
        </authorList>
    </citation>
    <scope>NUCLEOTIDE SEQUENCE</scope>
    <source>
        <strain evidence="2">NBRC 100141</strain>
    </source>
</reference>
<dbReference type="Proteomes" id="UP000644610">
    <property type="component" value="Unassembled WGS sequence"/>
</dbReference>
<organism evidence="2 3">
    <name type="scientific">Planotetraspora silvatica</name>
    <dbReference type="NCBI Taxonomy" id="234614"/>
    <lineage>
        <taxon>Bacteria</taxon>
        <taxon>Bacillati</taxon>
        <taxon>Actinomycetota</taxon>
        <taxon>Actinomycetes</taxon>
        <taxon>Streptosporangiales</taxon>
        <taxon>Streptosporangiaceae</taxon>
        <taxon>Planotetraspora</taxon>
    </lineage>
</organism>
<protein>
    <recommendedName>
        <fullName evidence="4">DUF2975 domain-containing protein</fullName>
    </recommendedName>
</protein>
<keyword evidence="1" id="KW-0472">Membrane</keyword>
<keyword evidence="3" id="KW-1185">Reference proteome</keyword>
<dbReference type="AlphaFoldDB" id="A0A8J3USX8"/>
<comment type="caution">
    <text evidence="2">The sequence shown here is derived from an EMBL/GenBank/DDBJ whole genome shotgun (WGS) entry which is preliminary data.</text>
</comment>
<name>A0A8J3USX8_9ACTN</name>
<keyword evidence="1" id="KW-0812">Transmembrane</keyword>
<sequence length="211" mass="21424">MPAAHRPYAGPRLIRFLAAATVVIGAASAFWGVAYAINGATQAPAYVTVPVAYKHPLDHPEPAVGLTGPRLPEGVRLRPAAGELDLTAWDSTVLEQLLARGGVAVTGVCLGVAAVLVRRVLLSVVEGEPFRAGNPARIAGLAGLVAFAGVAGAVLAHISASSVLGRLDLAGSFVTGVSIPLEPVLVALLLLVLAEAFRHGGELAEDVVGTV</sequence>
<feature type="transmembrane region" description="Helical" evidence="1">
    <location>
        <begin position="138"/>
        <end position="158"/>
    </location>
</feature>
<feature type="transmembrane region" description="Helical" evidence="1">
    <location>
        <begin position="97"/>
        <end position="117"/>
    </location>
</feature>
<evidence type="ECO:0000256" key="1">
    <source>
        <dbReference type="SAM" id="Phobius"/>
    </source>
</evidence>
<proteinExistence type="predicted"/>
<accession>A0A8J3USX8</accession>
<feature type="transmembrane region" description="Helical" evidence="1">
    <location>
        <begin position="170"/>
        <end position="193"/>
    </location>
</feature>
<gene>
    <name evidence="2" type="ORF">Psi02_53250</name>
</gene>
<dbReference type="EMBL" id="BOOQ01000037">
    <property type="protein sequence ID" value="GII48901.1"/>
    <property type="molecule type" value="Genomic_DNA"/>
</dbReference>